<dbReference type="PROSITE" id="PS01348">
    <property type="entry name" value="MRAY_2"/>
    <property type="match status" value="1"/>
</dbReference>
<evidence type="ECO:0000256" key="3">
    <source>
        <dbReference type="ARBA" id="ARBA00022618"/>
    </source>
</evidence>
<dbReference type="PANTHER" id="PTHR22926:SF5">
    <property type="entry name" value="PHOSPHO-N-ACETYLMURAMOYL-PENTAPEPTIDE-TRANSFERASE HOMOLOG"/>
    <property type="match status" value="1"/>
</dbReference>
<evidence type="ECO:0000256" key="2">
    <source>
        <dbReference type="ARBA" id="ARBA00005583"/>
    </source>
</evidence>
<dbReference type="HAMAP" id="MF_00038">
    <property type="entry name" value="MraY"/>
    <property type="match status" value="1"/>
</dbReference>
<dbReference type="InterPro" id="IPR018480">
    <property type="entry name" value="PNAcMuramoyl-5peptid_Trfase_CS"/>
</dbReference>
<evidence type="ECO:0000256" key="6">
    <source>
        <dbReference type="ARBA" id="ARBA00022960"/>
    </source>
</evidence>
<keyword evidence="11 12" id="KW-0961">Cell wall biogenesis/degradation</keyword>
<keyword evidence="3 12" id="KW-0132">Cell division</keyword>
<reference evidence="15" key="1">
    <citation type="journal article" date="2014" name="Int. J. Syst. Evol. Microbiol.">
        <title>Complete genome sequence of Corynebacterium casei LMG S-19264T (=DSM 44701T), isolated from a smear-ripened cheese.</title>
        <authorList>
            <consortium name="US DOE Joint Genome Institute (JGI-PGF)"/>
            <person name="Walter F."/>
            <person name="Albersmeier A."/>
            <person name="Kalinowski J."/>
            <person name="Ruckert C."/>
        </authorList>
    </citation>
    <scope>NUCLEOTIDE SEQUENCE</scope>
    <source>
        <strain evidence="15">CGMCC 1.12751</strain>
    </source>
</reference>
<sequence length="413" mass="46339">MLYYLFEYLDTHFQIPGARLFGYITFRAAMAIILSLLISTIFGRRIIRYLQKQQVGETIRDLGLEGQVEKAGTPTMGGIIIILATLIPVLLLAKLENIYIILLIITTLWMGTIGFIDDYIKKFKKDKEGLKGKFKVLGQVGLGIIVGTTLYFHPDVTLKEKLPIAQQQEILAANPKVESAKLFQDEERSTKTTIPFVKANEFDYADIIAWVNSDWAKYAWIIFIPIVIFIITAVSNGANLTDGIDGLAAGTSAIIVLTLGIFAFVSGNIVFSDYLNIMYIPRVEEITIYIAAFVGALIGFLWYNTYPAQVFMGDTGSLTIGGIIAVIAIAVRKEWLIPVLCGIFLAENLSVVMQVSWFKYTKKKYGEGRRIFKMSPLHHHYQKSGYHESKIVTRFWIVGILLAIISIVTLKIR</sequence>
<comment type="catalytic activity">
    <reaction evidence="12">
        <text>UDP-N-acetyl-alpha-D-muramoyl-L-alanyl-gamma-D-glutamyl-meso-2,6-diaminopimeloyl-D-alanyl-D-alanine + di-trans,octa-cis-undecaprenyl phosphate = di-trans,octa-cis-undecaprenyl diphospho-N-acetyl-alpha-D-muramoyl-L-alanyl-D-glutamyl-meso-2,6-diaminopimeloyl-D-alanyl-D-alanine + UMP</text>
        <dbReference type="Rhea" id="RHEA:28386"/>
        <dbReference type="ChEBI" id="CHEBI:57865"/>
        <dbReference type="ChEBI" id="CHEBI:60392"/>
        <dbReference type="ChEBI" id="CHEBI:61386"/>
        <dbReference type="ChEBI" id="CHEBI:61387"/>
        <dbReference type="EC" id="2.7.8.13"/>
    </reaction>
</comment>
<dbReference type="Pfam" id="PF10555">
    <property type="entry name" value="MraY_sig1"/>
    <property type="match status" value="1"/>
</dbReference>
<dbReference type="GO" id="GO:0046872">
    <property type="term" value="F:metal ion binding"/>
    <property type="evidence" value="ECO:0007669"/>
    <property type="project" value="UniProtKB-KW"/>
</dbReference>
<keyword evidence="12 14" id="KW-0479">Metal-binding</keyword>
<evidence type="ECO:0000256" key="12">
    <source>
        <dbReference type="HAMAP-Rule" id="MF_00038"/>
    </source>
</evidence>
<evidence type="ECO:0000256" key="5">
    <source>
        <dbReference type="ARBA" id="ARBA00022692"/>
    </source>
</evidence>
<feature type="binding site" evidence="14">
    <location>
        <position position="314"/>
    </location>
    <ligand>
        <name>Mg(2+)</name>
        <dbReference type="ChEBI" id="CHEBI:18420"/>
    </ligand>
</feature>
<keyword evidence="7 12" id="KW-0573">Peptidoglycan synthesis</keyword>
<comment type="similarity">
    <text evidence="2 12">Belongs to the glycosyltransferase 4 family. MraY subfamily.</text>
</comment>
<evidence type="ECO:0000256" key="13">
    <source>
        <dbReference type="NCBIfam" id="TIGR00445"/>
    </source>
</evidence>
<accession>A0A917GE32</accession>
<feature type="transmembrane region" description="Helical" evidence="12">
    <location>
        <begin position="391"/>
        <end position="412"/>
    </location>
</feature>
<evidence type="ECO:0000256" key="14">
    <source>
        <dbReference type="PIRSR" id="PIRSR600715-1"/>
    </source>
</evidence>
<feature type="binding site" evidence="14">
    <location>
        <position position="239"/>
    </location>
    <ligand>
        <name>Mg(2+)</name>
        <dbReference type="ChEBI" id="CHEBI:18420"/>
    </ligand>
</feature>
<feature type="transmembrane region" description="Helical" evidence="12">
    <location>
        <begin position="20"/>
        <end position="42"/>
    </location>
</feature>
<dbReference type="InterPro" id="IPR003524">
    <property type="entry name" value="PNAcMuramoyl-5peptid_Trfase"/>
</dbReference>
<evidence type="ECO:0000256" key="11">
    <source>
        <dbReference type="ARBA" id="ARBA00023316"/>
    </source>
</evidence>
<dbReference type="PROSITE" id="PS01347">
    <property type="entry name" value="MRAY_1"/>
    <property type="match status" value="1"/>
</dbReference>
<dbReference type="GO" id="GO:0009252">
    <property type="term" value="P:peptidoglycan biosynthetic process"/>
    <property type="evidence" value="ECO:0007669"/>
    <property type="project" value="UniProtKB-UniRule"/>
</dbReference>
<evidence type="ECO:0000256" key="4">
    <source>
        <dbReference type="ARBA" id="ARBA00022679"/>
    </source>
</evidence>
<feature type="transmembrane region" description="Helical" evidence="12">
    <location>
        <begin position="310"/>
        <end position="331"/>
    </location>
</feature>
<protein>
    <recommendedName>
        <fullName evidence="12 13">Phospho-N-acetylmuramoyl-pentapeptide-transferase</fullName>
        <ecNumber evidence="12 13">2.7.8.13</ecNumber>
    </recommendedName>
    <alternativeName>
        <fullName evidence="12">UDP-MurNAc-pentapeptide phosphotransferase</fullName>
    </alternativeName>
</protein>
<dbReference type="CDD" id="cd06852">
    <property type="entry name" value="GT_MraY"/>
    <property type="match status" value="1"/>
</dbReference>
<dbReference type="EC" id="2.7.8.13" evidence="12 13"/>
<keyword evidence="12 14" id="KW-0460">Magnesium</keyword>
<dbReference type="EMBL" id="BMFQ01000001">
    <property type="protein sequence ID" value="GGG40869.1"/>
    <property type="molecule type" value="Genomic_DNA"/>
</dbReference>
<feature type="transmembrane region" description="Helical" evidence="12">
    <location>
        <begin position="75"/>
        <end position="92"/>
    </location>
</feature>
<keyword evidence="10 12" id="KW-0131">Cell cycle</keyword>
<dbReference type="NCBIfam" id="TIGR00445">
    <property type="entry name" value="mraY"/>
    <property type="match status" value="1"/>
</dbReference>
<evidence type="ECO:0000313" key="15">
    <source>
        <dbReference type="EMBL" id="GGG40869.1"/>
    </source>
</evidence>
<dbReference type="GO" id="GO:0008963">
    <property type="term" value="F:phospho-N-acetylmuramoyl-pentapeptide-transferase activity"/>
    <property type="evidence" value="ECO:0007669"/>
    <property type="project" value="UniProtKB-UniRule"/>
</dbReference>
<feature type="transmembrane region" description="Helical" evidence="12">
    <location>
        <begin position="218"/>
        <end position="235"/>
    </location>
</feature>
<keyword evidence="8 12" id="KW-1133">Transmembrane helix</keyword>
<feature type="transmembrane region" description="Helical" evidence="12">
    <location>
        <begin position="286"/>
        <end position="303"/>
    </location>
</feature>
<dbReference type="Pfam" id="PF00953">
    <property type="entry name" value="Glycos_transf_4"/>
    <property type="match status" value="1"/>
</dbReference>
<dbReference type="AlphaFoldDB" id="A0A917GE32"/>
<dbReference type="RefSeq" id="WP_188462552.1">
    <property type="nucleotide sequence ID" value="NZ_BMFQ01000001.1"/>
</dbReference>
<evidence type="ECO:0000256" key="10">
    <source>
        <dbReference type="ARBA" id="ARBA00023306"/>
    </source>
</evidence>
<dbReference type="GO" id="GO:0071555">
    <property type="term" value="P:cell wall organization"/>
    <property type="evidence" value="ECO:0007669"/>
    <property type="project" value="UniProtKB-KW"/>
</dbReference>
<evidence type="ECO:0000256" key="7">
    <source>
        <dbReference type="ARBA" id="ARBA00022984"/>
    </source>
</evidence>
<dbReference type="PANTHER" id="PTHR22926">
    <property type="entry name" value="PHOSPHO-N-ACETYLMURAMOYL-PENTAPEPTIDE-TRANSFERASE"/>
    <property type="match status" value="1"/>
</dbReference>
<proteinExistence type="inferred from homology"/>
<keyword evidence="12" id="KW-1003">Cell membrane</keyword>
<evidence type="ECO:0000256" key="8">
    <source>
        <dbReference type="ARBA" id="ARBA00022989"/>
    </source>
</evidence>
<comment type="cofactor">
    <cofactor evidence="12 14">
        <name>Mg(2+)</name>
        <dbReference type="ChEBI" id="CHEBI:18420"/>
    </cofactor>
</comment>
<dbReference type="Proteomes" id="UP000625976">
    <property type="component" value="Unassembled WGS sequence"/>
</dbReference>
<feature type="transmembrane region" description="Helical" evidence="12">
    <location>
        <begin position="98"/>
        <end position="116"/>
    </location>
</feature>
<comment type="caution">
    <text evidence="15">The sequence shown here is derived from an EMBL/GenBank/DDBJ whole genome shotgun (WGS) entry which is preliminary data.</text>
</comment>
<evidence type="ECO:0000256" key="9">
    <source>
        <dbReference type="ARBA" id="ARBA00023136"/>
    </source>
</evidence>
<keyword evidence="4 12" id="KW-0808">Transferase</keyword>
<comment type="function">
    <text evidence="12">Catalyzes the initial step of the lipid cycle reactions in the biosynthesis of the cell wall peptidoglycan: transfers peptidoglycan precursor phospho-MurNAc-pentapeptide from UDP-MurNAc-pentapeptide onto the lipid carrier undecaprenyl phosphate, yielding undecaprenyl-pyrophosphoryl-MurNAc-pentapeptide, known as lipid I.</text>
</comment>
<keyword evidence="6 12" id="KW-0133">Cell shape</keyword>
<keyword evidence="16" id="KW-1185">Reference proteome</keyword>
<organism evidence="15 16">
    <name type="scientific">Bizionia arctica</name>
    <dbReference type="NCBI Taxonomy" id="1495645"/>
    <lineage>
        <taxon>Bacteria</taxon>
        <taxon>Pseudomonadati</taxon>
        <taxon>Bacteroidota</taxon>
        <taxon>Flavobacteriia</taxon>
        <taxon>Flavobacteriales</taxon>
        <taxon>Flavobacteriaceae</taxon>
        <taxon>Bizionia</taxon>
    </lineage>
</organism>
<comment type="subcellular location">
    <subcellularLocation>
        <location evidence="12">Cell membrane</location>
        <topology evidence="12">Multi-pass membrane protein</topology>
    </subcellularLocation>
    <subcellularLocation>
        <location evidence="1">Membrane</location>
        <topology evidence="1">Multi-pass membrane protein</topology>
    </subcellularLocation>
</comment>
<feature type="transmembrane region" description="Helical" evidence="12">
    <location>
        <begin position="136"/>
        <end position="153"/>
    </location>
</feature>
<gene>
    <name evidence="12 15" type="primary">mraY</name>
    <name evidence="15" type="ORF">GCM10010976_10640</name>
</gene>
<comment type="pathway">
    <text evidence="12">Cell wall biogenesis; peptidoglycan biosynthesis.</text>
</comment>
<name>A0A917GE32_9FLAO</name>
<feature type="transmembrane region" description="Helical" evidence="12">
    <location>
        <begin position="247"/>
        <end position="266"/>
    </location>
</feature>
<keyword evidence="5 12" id="KW-0812">Transmembrane</keyword>
<evidence type="ECO:0000256" key="1">
    <source>
        <dbReference type="ARBA" id="ARBA00004141"/>
    </source>
</evidence>
<dbReference type="GO" id="GO:0051301">
    <property type="term" value="P:cell division"/>
    <property type="evidence" value="ECO:0007669"/>
    <property type="project" value="UniProtKB-KW"/>
</dbReference>
<keyword evidence="9 12" id="KW-0472">Membrane</keyword>
<dbReference type="GO" id="GO:0008360">
    <property type="term" value="P:regulation of cell shape"/>
    <property type="evidence" value="ECO:0007669"/>
    <property type="project" value="UniProtKB-KW"/>
</dbReference>
<evidence type="ECO:0000313" key="16">
    <source>
        <dbReference type="Proteomes" id="UP000625976"/>
    </source>
</evidence>
<reference evidence="15" key="2">
    <citation type="submission" date="2020-09" db="EMBL/GenBank/DDBJ databases">
        <authorList>
            <person name="Sun Q."/>
            <person name="Zhou Y."/>
        </authorList>
    </citation>
    <scope>NUCLEOTIDE SEQUENCE</scope>
    <source>
        <strain evidence="15">CGMCC 1.12751</strain>
    </source>
</reference>
<dbReference type="InterPro" id="IPR000715">
    <property type="entry name" value="Glycosyl_transferase_4"/>
</dbReference>
<feature type="transmembrane region" description="Helical" evidence="12">
    <location>
        <begin position="337"/>
        <end position="360"/>
    </location>
</feature>
<dbReference type="GO" id="GO:0005886">
    <property type="term" value="C:plasma membrane"/>
    <property type="evidence" value="ECO:0007669"/>
    <property type="project" value="UniProtKB-SubCell"/>
</dbReference>